<organism evidence="2 3">
    <name type="scientific">Pycnococcus provasolii</name>
    <dbReference type="NCBI Taxonomy" id="41880"/>
    <lineage>
        <taxon>Eukaryota</taxon>
        <taxon>Viridiplantae</taxon>
        <taxon>Chlorophyta</taxon>
        <taxon>Pseudoscourfieldiophyceae</taxon>
        <taxon>Pseudoscourfieldiales</taxon>
        <taxon>Pycnococcaceae</taxon>
        <taxon>Pycnococcus</taxon>
    </lineage>
</organism>
<dbReference type="Proteomes" id="UP000660262">
    <property type="component" value="Unassembled WGS sequence"/>
</dbReference>
<evidence type="ECO:0000313" key="3">
    <source>
        <dbReference type="Proteomes" id="UP000660262"/>
    </source>
</evidence>
<accession>A0A830HC89</accession>
<protein>
    <recommendedName>
        <fullName evidence="1">AB hydrolase-1 domain-containing protein</fullName>
    </recommendedName>
</protein>
<comment type="caution">
    <text evidence="2">The sequence shown here is derived from an EMBL/GenBank/DDBJ whole genome shotgun (WGS) entry which is preliminary data.</text>
</comment>
<evidence type="ECO:0000259" key="1">
    <source>
        <dbReference type="Pfam" id="PF12697"/>
    </source>
</evidence>
<dbReference type="PANTHER" id="PTHR42103">
    <property type="entry name" value="ALPHA/BETA-HYDROLASES SUPERFAMILY PROTEIN"/>
    <property type="match status" value="1"/>
</dbReference>
<dbReference type="AlphaFoldDB" id="A0A830HC89"/>
<dbReference type="Pfam" id="PF12697">
    <property type="entry name" value="Abhydrolase_6"/>
    <property type="match status" value="1"/>
</dbReference>
<gene>
    <name evidence="2" type="ORF">PPROV_000372800</name>
</gene>
<dbReference type="InterPro" id="IPR029058">
    <property type="entry name" value="AB_hydrolase_fold"/>
</dbReference>
<evidence type="ECO:0000313" key="2">
    <source>
        <dbReference type="EMBL" id="GHP04976.1"/>
    </source>
</evidence>
<sequence length="228" mass="24499">MVAAARLLPCRLAVASNGIPTAHAKLVAIVLHAHPMMGGCADGHVERQLAQSAAERGVPAFRLAFRGTTVGGQQSAGTRSGDLSEAVEDVVACLGDVVEKQQKVVLMGYSFGSMTALHLLATMQEERIVGCLLVAPPLSMLPEVTRTDEARQRYALVKSMATVVGDHDDLVLGPYRGDVSRYDEQLRTTLGLPEEKHLKTTLRGVNHFFSNGVEELDSVARELLNCVL</sequence>
<dbReference type="EMBL" id="BNJQ01000009">
    <property type="protein sequence ID" value="GHP04976.1"/>
    <property type="molecule type" value="Genomic_DNA"/>
</dbReference>
<keyword evidence="3" id="KW-1185">Reference proteome</keyword>
<dbReference type="InterPro" id="IPR000073">
    <property type="entry name" value="AB_hydrolase_1"/>
</dbReference>
<name>A0A830HC89_9CHLO</name>
<reference evidence="2" key="1">
    <citation type="submission" date="2020-10" db="EMBL/GenBank/DDBJ databases">
        <title>Unveiling of a novel bifunctional photoreceptor, Dualchrome1, isolated from a cosmopolitan green alga.</title>
        <authorList>
            <person name="Suzuki S."/>
            <person name="Kawachi M."/>
        </authorList>
    </citation>
    <scope>NUCLEOTIDE SEQUENCE</scope>
    <source>
        <strain evidence="2">NIES 2893</strain>
    </source>
</reference>
<dbReference type="OrthoDB" id="10260961at2759"/>
<dbReference type="PANTHER" id="PTHR42103:SF2">
    <property type="entry name" value="AB HYDROLASE-1 DOMAIN-CONTAINING PROTEIN"/>
    <property type="match status" value="1"/>
</dbReference>
<dbReference type="SUPFAM" id="SSF53474">
    <property type="entry name" value="alpha/beta-Hydrolases"/>
    <property type="match status" value="1"/>
</dbReference>
<dbReference type="Gene3D" id="3.40.50.1820">
    <property type="entry name" value="alpha/beta hydrolase"/>
    <property type="match status" value="1"/>
</dbReference>
<proteinExistence type="predicted"/>
<feature type="domain" description="AB hydrolase-1" evidence="1">
    <location>
        <begin position="46"/>
        <end position="153"/>
    </location>
</feature>